<keyword evidence="4" id="KW-0328">Glycosyltransferase</keyword>
<organism evidence="12 13">
    <name type="scientific">Strongyloides venezuelensis</name>
    <name type="common">Threadworm</name>
    <dbReference type="NCBI Taxonomy" id="75913"/>
    <lineage>
        <taxon>Eukaryota</taxon>
        <taxon>Metazoa</taxon>
        <taxon>Ecdysozoa</taxon>
        <taxon>Nematoda</taxon>
        <taxon>Chromadorea</taxon>
        <taxon>Rhabditida</taxon>
        <taxon>Tylenchina</taxon>
        <taxon>Panagrolaimomorpha</taxon>
        <taxon>Strongyloidoidea</taxon>
        <taxon>Strongyloididae</taxon>
        <taxon>Strongyloides</taxon>
    </lineage>
</organism>
<evidence type="ECO:0000313" key="13">
    <source>
        <dbReference type="WBParaSite" id="SVE_0789200.1"/>
    </source>
</evidence>
<keyword evidence="5" id="KW-0808">Transferase</keyword>
<keyword evidence="6 11" id="KW-0812">Transmembrane</keyword>
<reference evidence="13" key="2">
    <citation type="submission" date="2015-08" db="UniProtKB">
        <authorList>
            <consortium name="WormBaseParasite"/>
        </authorList>
    </citation>
    <scope>IDENTIFICATION</scope>
</reference>
<comment type="similarity">
    <text evidence="2">Belongs to the UDP-glycosyltransferase family.</text>
</comment>
<evidence type="ECO:0000256" key="1">
    <source>
        <dbReference type="ARBA" id="ARBA00004167"/>
    </source>
</evidence>
<evidence type="ECO:0000256" key="9">
    <source>
        <dbReference type="ARBA" id="ARBA00023136"/>
    </source>
</evidence>
<evidence type="ECO:0000256" key="2">
    <source>
        <dbReference type="ARBA" id="ARBA00009995"/>
    </source>
</evidence>
<dbReference type="Proteomes" id="UP000035680">
    <property type="component" value="Unassembled WGS sequence"/>
</dbReference>
<reference evidence="12" key="1">
    <citation type="submission" date="2014-07" db="EMBL/GenBank/DDBJ databases">
        <authorList>
            <person name="Martin A.A"/>
            <person name="De Silva N."/>
        </authorList>
    </citation>
    <scope>NUCLEOTIDE SEQUENCE</scope>
</reference>
<dbReference type="InterPro" id="IPR050271">
    <property type="entry name" value="UDP-glycosyltransferase"/>
</dbReference>
<dbReference type="STRING" id="75913.A0A0K0FG93"/>
<evidence type="ECO:0000256" key="3">
    <source>
        <dbReference type="ARBA" id="ARBA00012544"/>
    </source>
</evidence>
<evidence type="ECO:0000256" key="11">
    <source>
        <dbReference type="SAM" id="Phobius"/>
    </source>
</evidence>
<dbReference type="Gene3D" id="3.40.50.2000">
    <property type="entry name" value="Glycogen Phosphorylase B"/>
    <property type="match status" value="1"/>
</dbReference>
<dbReference type="InterPro" id="IPR002213">
    <property type="entry name" value="UDP_glucos_trans"/>
</dbReference>
<dbReference type="SUPFAM" id="SSF53756">
    <property type="entry name" value="UDP-Glycosyltransferase/glycogen phosphorylase"/>
    <property type="match status" value="1"/>
</dbReference>
<comment type="catalytic activity">
    <reaction evidence="10">
        <text>glucuronate acceptor + UDP-alpha-D-glucuronate = acceptor beta-D-glucuronoside + UDP + H(+)</text>
        <dbReference type="Rhea" id="RHEA:21032"/>
        <dbReference type="ChEBI" id="CHEBI:15378"/>
        <dbReference type="ChEBI" id="CHEBI:58052"/>
        <dbReference type="ChEBI" id="CHEBI:58223"/>
        <dbReference type="ChEBI" id="CHEBI:132367"/>
        <dbReference type="ChEBI" id="CHEBI:132368"/>
        <dbReference type="EC" id="2.4.1.17"/>
    </reaction>
</comment>
<evidence type="ECO:0000256" key="8">
    <source>
        <dbReference type="ARBA" id="ARBA00022989"/>
    </source>
</evidence>
<sequence length="541" mass="62137">MFINHFLLLFNFICITYTYKILVVNPKIAYSHVNFFSQIADILTEAGNDVTVLTISIDPAIKHPGAYKAKIIEVPSLKEVEDVFSSVIGNGMLWNVSSNPLQQFKVMGKVIDALYNLSMNIFNDEELAEKLRNEKFDLAIAEVMNIYVLGMFKVWGIKAHVGAYSMSLADIYYESFGMPFPASFIPAIISPFTDKMTYIERFKNLLFHHLFDFGINMFFDMFSLQKEFDEKYGVGYYDSRNIIGDSSFFIINSNPFLDIPGPKTPKMIEVSGIGIKDPKPLDEYWNKILSLRNKTVLVSFGTYAKTIHMPEDMKKGLLESIKKLNDITFILKYEEPEDGTGKDIENLVLTKWMPQSDLLNDDRLSLFLTHGGMGSITELSFRGVPAVLIPVQGDQYRNAKLVERQNYGIIMDKSDLTNPDILIKNIKTVLDDETYRNNAKMISKRLNKRPIGSKRLLIEHIEFAAEFGRLDMLDLGSRNMGTIEYYNLDIILPMIFVLLLFSVLLLYITWKIVKKLFTLIKARCCKDFSFDKYTLIRQKHE</sequence>
<keyword evidence="12" id="KW-1185">Reference proteome</keyword>
<keyword evidence="8 11" id="KW-1133">Transmembrane helix</keyword>
<accession>A0A0K0FG93</accession>
<dbReference type="PANTHER" id="PTHR48043">
    <property type="entry name" value="EG:EG0003.4 PROTEIN-RELATED"/>
    <property type="match status" value="1"/>
</dbReference>
<evidence type="ECO:0000256" key="4">
    <source>
        <dbReference type="ARBA" id="ARBA00022676"/>
    </source>
</evidence>
<evidence type="ECO:0000256" key="10">
    <source>
        <dbReference type="ARBA" id="ARBA00047475"/>
    </source>
</evidence>
<evidence type="ECO:0000256" key="7">
    <source>
        <dbReference type="ARBA" id="ARBA00022729"/>
    </source>
</evidence>
<dbReference type="Pfam" id="PF00201">
    <property type="entry name" value="UDPGT"/>
    <property type="match status" value="1"/>
</dbReference>
<evidence type="ECO:0000256" key="6">
    <source>
        <dbReference type="ARBA" id="ARBA00022692"/>
    </source>
</evidence>
<dbReference type="WBParaSite" id="SVE_0789200.1">
    <property type="protein sequence ID" value="SVE_0789200.1"/>
    <property type="gene ID" value="SVE_0789200"/>
</dbReference>
<dbReference type="PANTHER" id="PTHR48043:SF23">
    <property type="entry name" value="UDP-GLUCURONOSYLTRANSFERASE"/>
    <property type="match status" value="1"/>
</dbReference>
<protein>
    <recommendedName>
        <fullName evidence="3">glucuronosyltransferase</fullName>
        <ecNumber evidence="3">2.4.1.17</ecNumber>
    </recommendedName>
</protein>
<dbReference type="AlphaFoldDB" id="A0A0K0FG93"/>
<keyword evidence="9 11" id="KW-0472">Membrane</keyword>
<dbReference type="FunFam" id="3.40.50.2000:FF:000038">
    <property type="entry name" value="UDP-GlucuronosylTransferase"/>
    <property type="match status" value="1"/>
</dbReference>
<comment type="subcellular location">
    <subcellularLocation>
        <location evidence="1">Membrane</location>
        <topology evidence="1">Single-pass membrane protein</topology>
    </subcellularLocation>
</comment>
<evidence type="ECO:0000256" key="5">
    <source>
        <dbReference type="ARBA" id="ARBA00022679"/>
    </source>
</evidence>
<dbReference type="GO" id="GO:0016020">
    <property type="term" value="C:membrane"/>
    <property type="evidence" value="ECO:0007669"/>
    <property type="project" value="UniProtKB-SubCell"/>
</dbReference>
<dbReference type="EC" id="2.4.1.17" evidence="3"/>
<keyword evidence="7" id="KW-0732">Signal</keyword>
<dbReference type="CDD" id="cd03784">
    <property type="entry name" value="GT1_Gtf-like"/>
    <property type="match status" value="1"/>
</dbReference>
<proteinExistence type="inferred from homology"/>
<dbReference type="GO" id="GO:0015020">
    <property type="term" value="F:glucuronosyltransferase activity"/>
    <property type="evidence" value="ECO:0007669"/>
    <property type="project" value="UniProtKB-EC"/>
</dbReference>
<feature type="transmembrane region" description="Helical" evidence="11">
    <location>
        <begin position="490"/>
        <end position="513"/>
    </location>
</feature>
<name>A0A0K0FG93_STRVS</name>
<evidence type="ECO:0000313" key="12">
    <source>
        <dbReference type="Proteomes" id="UP000035680"/>
    </source>
</evidence>